<feature type="transmembrane region" description="Helical" evidence="7">
    <location>
        <begin position="153"/>
        <end position="177"/>
    </location>
</feature>
<feature type="transmembrane region" description="Helical" evidence="7">
    <location>
        <begin position="361"/>
        <end position="382"/>
    </location>
</feature>
<keyword evidence="2" id="KW-0813">Transport</keyword>
<feature type="transmembrane region" description="Helical" evidence="7">
    <location>
        <begin position="436"/>
        <end position="462"/>
    </location>
</feature>
<accession>A0ABU6DQT5</accession>
<dbReference type="RefSeq" id="WP_127458133.1">
    <property type="nucleotide sequence ID" value="NZ_JAROBY010000110.1"/>
</dbReference>
<evidence type="ECO:0000256" key="5">
    <source>
        <dbReference type="ARBA" id="ARBA00023136"/>
    </source>
</evidence>
<dbReference type="Gene3D" id="1.20.1720.10">
    <property type="entry name" value="Multidrug resistance protein D"/>
    <property type="match status" value="1"/>
</dbReference>
<feature type="region of interest" description="Disordered" evidence="6">
    <location>
        <begin position="1"/>
        <end position="22"/>
    </location>
</feature>
<dbReference type="SUPFAM" id="SSF103473">
    <property type="entry name" value="MFS general substrate transporter"/>
    <property type="match status" value="1"/>
</dbReference>
<feature type="transmembrane region" description="Helical" evidence="7">
    <location>
        <begin position="183"/>
        <end position="201"/>
    </location>
</feature>
<feature type="transmembrane region" description="Helical" evidence="7">
    <location>
        <begin position="236"/>
        <end position="253"/>
    </location>
</feature>
<feature type="transmembrane region" description="Helical" evidence="7">
    <location>
        <begin position="273"/>
        <end position="292"/>
    </location>
</feature>
<evidence type="ECO:0000256" key="7">
    <source>
        <dbReference type="SAM" id="Phobius"/>
    </source>
</evidence>
<gene>
    <name evidence="9" type="ORF">P5G65_35515</name>
</gene>
<comment type="subcellular location">
    <subcellularLocation>
        <location evidence="1">Cell membrane</location>
        <topology evidence="1">Multi-pass membrane protein</topology>
    </subcellularLocation>
</comment>
<evidence type="ECO:0000259" key="8">
    <source>
        <dbReference type="PROSITE" id="PS50850"/>
    </source>
</evidence>
<dbReference type="PANTHER" id="PTHR42718:SF9">
    <property type="entry name" value="MAJOR FACILITATOR SUPERFAMILY MULTIDRUG TRANSPORTER MFSC"/>
    <property type="match status" value="1"/>
</dbReference>
<dbReference type="Pfam" id="PF07690">
    <property type="entry name" value="MFS_1"/>
    <property type="match status" value="1"/>
</dbReference>
<dbReference type="EMBL" id="JAROBY010000110">
    <property type="protein sequence ID" value="MEB4799176.1"/>
    <property type="molecule type" value="Genomic_DNA"/>
</dbReference>
<keyword evidence="5 7" id="KW-0472">Membrane</keyword>
<proteinExistence type="predicted"/>
<reference evidence="9 10" key="1">
    <citation type="submission" date="2023-03" db="EMBL/GenBank/DDBJ databases">
        <title>Bacillus Genome Sequencing.</title>
        <authorList>
            <person name="Dunlap C."/>
        </authorList>
    </citation>
    <scope>NUCLEOTIDE SEQUENCE [LARGE SCALE GENOMIC DNA]</scope>
    <source>
        <strain evidence="9 10">NRS-1351</strain>
    </source>
</reference>
<dbReference type="InterPro" id="IPR036259">
    <property type="entry name" value="MFS_trans_sf"/>
</dbReference>
<evidence type="ECO:0000256" key="1">
    <source>
        <dbReference type="ARBA" id="ARBA00004651"/>
    </source>
</evidence>
<dbReference type="PRINTS" id="PR01036">
    <property type="entry name" value="TCRTETB"/>
</dbReference>
<feature type="transmembrane region" description="Helical" evidence="7">
    <location>
        <begin position="32"/>
        <end position="52"/>
    </location>
</feature>
<dbReference type="InterPro" id="IPR011701">
    <property type="entry name" value="MFS"/>
</dbReference>
<feature type="transmembrane region" description="Helical" evidence="7">
    <location>
        <begin position="394"/>
        <end position="416"/>
    </location>
</feature>
<feature type="transmembrane region" description="Helical" evidence="7">
    <location>
        <begin position="127"/>
        <end position="146"/>
    </location>
</feature>
<evidence type="ECO:0000256" key="2">
    <source>
        <dbReference type="ARBA" id="ARBA00022448"/>
    </source>
</evidence>
<feature type="transmembrane region" description="Helical" evidence="7">
    <location>
        <begin position="95"/>
        <end position="121"/>
    </location>
</feature>
<name>A0ABU6DQT5_9BACL</name>
<comment type="caution">
    <text evidence="9">The sequence shown here is derived from an EMBL/GenBank/DDBJ whole genome shotgun (WGS) entry which is preliminary data.</text>
</comment>
<keyword evidence="10" id="KW-1185">Reference proteome</keyword>
<dbReference type="InterPro" id="IPR020846">
    <property type="entry name" value="MFS_dom"/>
</dbReference>
<dbReference type="Gene3D" id="1.20.1250.20">
    <property type="entry name" value="MFS general substrate transporter like domains"/>
    <property type="match status" value="1"/>
</dbReference>
<feature type="transmembrane region" description="Helical" evidence="7">
    <location>
        <begin position="213"/>
        <end position="230"/>
    </location>
</feature>
<dbReference type="PANTHER" id="PTHR42718">
    <property type="entry name" value="MAJOR FACILITATOR SUPERFAMILY MULTIDRUG TRANSPORTER MFSC"/>
    <property type="match status" value="1"/>
</dbReference>
<evidence type="ECO:0000313" key="10">
    <source>
        <dbReference type="Proteomes" id="UP001355653"/>
    </source>
</evidence>
<evidence type="ECO:0000256" key="3">
    <source>
        <dbReference type="ARBA" id="ARBA00022692"/>
    </source>
</evidence>
<dbReference type="PROSITE" id="PS50850">
    <property type="entry name" value="MFS"/>
    <property type="match status" value="1"/>
</dbReference>
<organism evidence="9 10">
    <name type="scientific">Paenibacillus chondroitinus</name>
    <dbReference type="NCBI Taxonomy" id="59842"/>
    <lineage>
        <taxon>Bacteria</taxon>
        <taxon>Bacillati</taxon>
        <taxon>Bacillota</taxon>
        <taxon>Bacilli</taxon>
        <taxon>Bacillales</taxon>
        <taxon>Paenibacillaceae</taxon>
        <taxon>Paenibacillus</taxon>
    </lineage>
</organism>
<feature type="transmembrane region" description="Helical" evidence="7">
    <location>
        <begin position="304"/>
        <end position="322"/>
    </location>
</feature>
<feature type="transmembrane region" description="Helical" evidence="7">
    <location>
        <begin position="334"/>
        <end position="355"/>
    </location>
</feature>
<keyword evidence="4 7" id="KW-1133">Transmembrane helix</keyword>
<sequence length="486" mass="51336">MISSAPTTATTKTATTVPAAGTQPNSNKLMRVLMFTLTISMMTGIMFNIALPKISEQFSLSLSQVSWLSSAYILIYAIGAVTYGKLADRYTLKSIVTFGLLLFATGSLIGLASQTFAMALIGRCLQAAGAAVIPAIAMIIPLRYFAPERRGAALGMTAVGLAFGNALGPVVAALIISTVHWRWLFAVPLLVLAVLPLYRRYLREEQPGSGGSFDWLGGILLAAAIALLLMSVSKGLWLALGALLALAFFLVRINKAAEPFIAPKLFRNAKYTLGLTISFLVNGTCCSLYVLSPLLFANVHKLPSIWIGFMMIPAAAAAAIFGRKGGKLADAKGNSFVAYLAAGLLVGCFLLLSTFTGSSPLLIAGFLILGNVGQSFLVIAVSNSVSRTLQADQVGVGMGMLAMINFIAQGIAIGVYSKAVDLGSVSSWNPLYRYSFGFVFSNISLVLAGLSFVIWVVFYIVFGRAREGDKTRQAAGASSTPRSVSA</sequence>
<feature type="transmembrane region" description="Helical" evidence="7">
    <location>
        <begin position="64"/>
        <end position="83"/>
    </location>
</feature>
<dbReference type="Proteomes" id="UP001355653">
    <property type="component" value="Unassembled WGS sequence"/>
</dbReference>
<dbReference type="CDD" id="cd17321">
    <property type="entry name" value="MFS_MMR_MDR_like"/>
    <property type="match status" value="1"/>
</dbReference>
<keyword evidence="3 7" id="KW-0812">Transmembrane</keyword>
<evidence type="ECO:0000256" key="4">
    <source>
        <dbReference type="ARBA" id="ARBA00022989"/>
    </source>
</evidence>
<protein>
    <submittedName>
        <fullName evidence="9">MFS transporter</fullName>
    </submittedName>
</protein>
<feature type="domain" description="Major facilitator superfamily (MFS) profile" evidence="8">
    <location>
        <begin position="28"/>
        <end position="466"/>
    </location>
</feature>
<evidence type="ECO:0000313" key="9">
    <source>
        <dbReference type="EMBL" id="MEB4799176.1"/>
    </source>
</evidence>
<evidence type="ECO:0000256" key="6">
    <source>
        <dbReference type="SAM" id="MobiDB-lite"/>
    </source>
</evidence>